<evidence type="ECO:0000256" key="2">
    <source>
        <dbReference type="ARBA" id="ARBA00022553"/>
    </source>
</evidence>
<evidence type="ECO:0000256" key="11">
    <source>
        <dbReference type="PROSITE-ProRule" id="PRU00239"/>
    </source>
</evidence>
<dbReference type="GO" id="GO:0005737">
    <property type="term" value="C:cytoplasm"/>
    <property type="evidence" value="ECO:0007669"/>
    <property type="project" value="TreeGrafter"/>
</dbReference>
<evidence type="ECO:0000256" key="9">
    <source>
        <dbReference type="ARBA" id="ARBA00022833"/>
    </source>
</evidence>
<evidence type="ECO:0000256" key="6">
    <source>
        <dbReference type="ARBA" id="ARBA00022771"/>
    </source>
</evidence>
<feature type="compositionally biased region" description="Pro residues" evidence="12">
    <location>
        <begin position="105"/>
        <end position="114"/>
    </location>
</feature>
<dbReference type="CDD" id="cd00044">
    <property type="entry name" value="CysPc"/>
    <property type="match status" value="1"/>
</dbReference>
<dbReference type="PANTHER" id="PTHR10183">
    <property type="entry name" value="CALPAIN"/>
    <property type="match status" value="1"/>
</dbReference>
<dbReference type="PROSITE" id="PS00139">
    <property type="entry name" value="THIOL_PROTEASE_CYS"/>
    <property type="match status" value="1"/>
</dbReference>
<feature type="compositionally biased region" description="Polar residues" evidence="12">
    <location>
        <begin position="128"/>
        <end position="145"/>
    </location>
</feature>
<feature type="region of interest" description="Disordered" evidence="12">
    <location>
        <begin position="84"/>
        <end position="150"/>
    </location>
</feature>
<evidence type="ECO:0000256" key="8">
    <source>
        <dbReference type="ARBA" id="ARBA00022807"/>
    </source>
</evidence>
<proteinExistence type="inferred from homology"/>
<evidence type="ECO:0000256" key="10">
    <source>
        <dbReference type="PIRSR" id="PIRSR622684-1"/>
    </source>
</evidence>
<evidence type="ECO:0000313" key="14">
    <source>
        <dbReference type="EMBL" id="GMS79179.1"/>
    </source>
</evidence>
<dbReference type="SUPFAM" id="SSF54001">
    <property type="entry name" value="Cysteine proteinases"/>
    <property type="match status" value="1"/>
</dbReference>
<evidence type="ECO:0000313" key="15">
    <source>
        <dbReference type="Proteomes" id="UP001432027"/>
    </source>
</evidence>
<keyword evidence="5" id="KW-0677">Repeat</keyword>
<name>A0AAV5SGM4_9BILA</name>
<dbReference type="PRINTS" id="PR00704">
    <property type="entry name" value="CALPAIN"/>
</dbReference>
<dbReference type="PROSITE" id="PS50203">
    <property type="entry name" value="CALPAIN_CAT"/>
    <property type="match status" value="1"/>
</dbReference>
<dbReference type="PANTHER" id="PTHR10183:SF382">
    <property type="entry name" value="CALPAIN-15"/>
    <property type="match status" value="1"/>
</dbReference>
<dbReference type="InterPro" id="IPR001300">
    <property type="entry name" value="Peptidase_C2_calpain_cat"/>
</dbReference>
<keyword evidence="8 11" id="KW-0788">Thiol protease</keyword>
<evidence type="ECO:0000256" key="3">
    <source>
        <dbReference type="ARBA" id="ARBA00022670"/>
    </source>
</evidence>
<sequence length="765" mass="84172">SCTYCTLINEERDSLCDGCGSSKEGKLARGPLVGLKNAVSGAVSGLTTIWNDVVDVAASSFTPPPAPPQPAPYSVFDVPATPPRSAIYHTTPTTPQIPVITLSDTPPPRPPPPRRQLDPQPMPRTAVRTDSVSLHSATHSISTRDQTVRDEREARNQLKEIELLCRQLKTSFIDDEFQPTEKSLGKLYDDQEMAVPGRIRPADVVWLRPTEMFTKDGHRFPYTVFNDPSSSDIEQGALGDCWLLSAMALIAERPDILDKILLTKVYSSLGVYQIRLCVDGRWCVITVDDYFPCRKNSRSLAFAVGRKNQLWVPLVEKAYAKALGQYAKLRAGRTVEGLALLTGAPCETISLEDEDLEVDLVWARLLSAKEAGYVMGASCGAGSKKKVPEGVSAGLGLLTQHAYSILDVRQEANHRLLRVRNPWGSHVWTGAWSDRWTGWPEDLKRRLLPPGTRAPGAFWIAYDDFRLHFDSIDFAKIRQHLSWAEMRVPCCIGGSWADDAVALMLVVEEPTEMCCSLFRGGSRTADDHEDLLMCIHHVDPKGRVGELETRSDRKLSHMATTGDFFLRPGHYVITALSLSSFNRGKFRLDASLVVHSNKLLFGEAIACPPQMATDSLIQLALKEGTVQRMTNGVIPRFVTKRFGGLMVMVDNHMPATHVHVTADCSNSTNVLSSRAATKVIDSVPPMSRQILMILSHFDASNGYMVENRLMMAASRSAPINGMMQNPGAVSAAAAAAARVGPPIEHDPPFEHEASKHLHAPRSAFI</sequence>
<dbReference type="InterPro" id="IPR000169">
    <property type="entry name" value="Pept_cys_AS"/>
</dbReference>
<dbReference type="InterPro" id="IPR022684">
    <property type="entry name" value="Calpain_cysteine_protease"/>
</dbReference>
<keyword evidence="3 11" id="KW-0645">Protease</keyword>
<dbReference type="GO" id="GO:0008270">
    <property type="term" value="F:zinc ion binding"/>
    <property type="evidence" value="ECO:0007669"/>
    <property type="project" value="UniProtKB-KW"/>
</dbReference>
<keyword evidence="6" id="KW-0863">Zinc-finger</keyword>
<protein>
    <recommendedName>
        <fullName evidence="13">Calpain catalytic domain-containing protein</fullName>
    </recommendedName>
</protein>
<comment type="caution">
    <text evidence="14">The sequence shown here is derived from an EMBL/GenBank/DDBJ whole genome shotgun (WGS) entry which is preliminary data.</text>
</comment>
<dbReference type="GO" id="GO:0006508">
    <property type="term" value="P:proteolysis"/>
    <property type="evidence" value="ECO:0007669"/>
    <property type="project" value="UniProtKB-KW"/>
</dbReference>
<feature type="active site" evidence="10 11">
    <location>
        <position position="421"/>
    </location>
</feature>
<organism evidence="14 15">
    <name type="scientific">Pristionchus entomophagus</name>
    <dbReference type="NCBI Taxonomy" id="358040"/>
    <lineage>
        <taxon>Eukaryota</taxon>
        <taxon>Metazoa</taxon>
        <taxon>Ecdysozoa</taxon>
        <taxon>Nematoda</taxon>
        <taxon>Chromadorea</taxon>
        <taxon>Rhabditida</taxon>
        <taxon>Rhabditina</taxon>
        <taxon>Diplogasteromorpha</taxon>
        <taxon>Diplogasteroidea</taxon>
        <taxon>Neodiplogasteridae</taxon>
        <taxon>Pristionchus</taxon>
    </lineage>
</organism>
<evidence type="ECO:0000256" key="5">
    <source>
        <dbReference type="ARBA" id="ARBA00022737"/>
    </source>
</evidence>
<dbReference type="Pfam" id="PF00648">
    <property type="entry name" value="Peptidase_C2"/>
    <property type="match status" value="1"/>
</dbReference>
<evidence type="ECO:0000256" key="4">
    <source>
        <dbReference type="ARBA" id="ARBA00022723"/>
    </source>
</evidence>
<evidence type="ECO:0000256" key="7">
    <source>
        <dbReference type="ARBA" id="ARBA00022801"/>
    </source>
</evidence>
<dbReference type="Proteomes" id="UP001432027">
    <property type="component" value="Unassembled WGS sequence"/>
</dbReference>
<keyword evidence="2" id="KW-0597">Phosphoprotein</keyword>
<dbReference type="Gene3D" id="3.90.70.10">
    <property type="entry name" value="Cysteine proteinases"/>
    <property type="match status" value="1"/>
</dbReference>
<feature type="domain" description="Calpain catalytic" evidence="13">
    <location>
        <begin position="171"/>
        <end position="478"/>
    </location>
</feature>
<gene>
    <name evidence="14" type="ORF">PENTCL1PPCAC_1354</name>
</gene>
<evidence type="ECO:0000256" key="1">
    <source>
        <dbReference type="ARBA" id="ARBA00007623"/>
    </source>
</evidence>
<accession>A0AAV5SGM4</accession>
<keyword evidence="4" id="KW-0479">Metal-binding</keyword>
<dbReference type="InterPro" id="IPR038765">
    <property type="entry name" value="Papain-like_cys_pep_sf"/>
</dbReference>
<feature type="non-terminal residue" evidence="14">
    <location>
        <position position="1"/>
    </location>
</feature>
<evidence type="ECO:0000256" key="12">
    <source>
        <dbReference type="SAM" id="MobiDB-lite"/>
    </source>
</evidence>
<reference evidence="14" key="1">
    <citation type="submission" date="2023-10" db="EMBL/GenBank/DDBJ databases">
        <title>Genome assembly of Pristionchus species.</title>
        <authorList>
            <person name="Yoshida K."/>
            <person name="Sommer R.J."/>
        </authorList>
    </citation>
    <scope>NUCLEOTIDE SEQUENCE</scope>
    <source>
        <strain evidence="14">RS0144</strain>
    </source>
</reference>
<feature type="compositionally biased region" description="Low complexity" evidence="12">
    <location>
        <begin position="90"/>
        <end position="101"/>
    </location>
</feature>
<dbReference type="AlphaFoldDB" id="A0AAV5SGM4"/>
<dbReference type="SMART" id="SM00230">
    <property type="entry name" value="CysPc"/>
    <property type="match status" value="1"/>
</dbReference>
<feature type="active site" evidence="10 11">
    <location>
        <position position="401"/>
    </location>
</feature>
<dbReference type="FunFam" id="3.90.70.10:FF:000010">
    <property type="entry name" value="Calpain 15"/>
    <property type="match status" value="1"/>
</dbReference>
<keyword evidence="9" id="KW-0862">Zinc</keyword>
<keyword evidence="15" id="KW-1185">Reference proteome</keyword>
<dbReference type="EMBL" id="BTSX01000001">
    <property type="protein sequence ID" value="GMS79179.1"/>
    <property type="molecule type" value="Genomic_DNA"/>
</dbReference>
<comment type="similarity">
    <text evidence="1">Belongs to the peptidase C2 family.</text>
</comment>
<evidence type="ECO:0000259" key="13">
    <source>
        <dbReference type="PROSITE" id="PS50203"/>
    </source>
</evidence>
<dbReference type="GO" id="GO:0004198">
    <property type="term" value="F:calcium-dependent cysteine-type endopeptidase activity"/>
    <property type="evidence" value="ECO:0007669"/>
    <property type="project" value="InterPro"/>
</dbReference>
<feature type="active site" evidence="10 11">
    <location>
        <position position="241"/>
    </location>
</feature>
<keyword evidence="7 11" id="KW-0378">Hydrolase</keyword>